<evidence type="ECO:0000313" key="1">
    <source>
        <dbReference type="EMBL" id="GBN60855.1"/>
    </source>
</evidence>
<dbReference type="EMBL" id="BGPR01013473">
    <property type="protein sequence ID" value="GBN60855.1"/>
    <property type="molecule type" value="Genomic_DNA"/>
</dbReference>
<sequence>MKQFIKSVPKDEECFRYLCSKFPKLSEAKLKERDFTVRNIRKLLSDSLLSETIGDKEKEALGSFKDVVHRVLENTKDLLYKPIEQRMLTAYEAQGCKMSLKVHFLHSHIDCFPENLGTYSEERVKDFTRMSMISIDDTKDDGMSTCQLITVGCSGGEQKMVSENVFGGASKRRRRSFTDKKSKRVVLKYIIKE</sequence>
<comment type="caution">
    <text evidence="1">The sequence shown here is derived from an EMBL/GenBank/DDBJ whole genome shotgun (WGS) entry which is preliminary data.</text>
</comment>
<protein>
    <submittedName>
        <fullName evidence="1">Uncharacterized protein</fullName>
    </submittedName>
</protein>
<reference evidence="1 2" key="1">
    <citation type="journal article" date="2019" name="Sci. Rep.">
        <title>Orb-weaving spider Araneus ventricosus genome elucidates the spidroin gene catalogue.</title>
        <authorList>
            <person name="Kono N."/>
            <person name="Nakamura H."/>
            <person name="Ohtoshi R."/>
            <person name="Moran D.A.P."/>
            <person name="Shinohara A."/>
            <person name="Yoshida Y."/>
            <person name="Fujiwara M."/>
            <person name="Mori M."/>
            <person name="Tomita M."/>
            <person name="Arakawa K."/>
        </authorList>
    </citation>
    <scope>NUCLEOTIDE SEQUENCE [LARGE SCALE GENOMIC DNA]</scope>
</reference>
<dbReference type="OrthoDB" id="7999790at2759"/>
<dbReference type="PANTHER" id="PTHR46114:SF1">
    <property type="entry name" value="ZAD DOMAIN-CONTAINING PROTEIN"/>
    <property type="match status" value="1"/>
</dbReference>
<dbReference type="Proteomes" id="UP000499080">
    <property type="component" value="Unassembled WGS sequence"/>
</dbReference>
<dbReference type="AlphaFoldDB" id="A0A4Y2Q9G5"/>
<organism evidence="1 2">
    <name type="scientific">Araneus ventricosus</name>
    <name type="common">Orbweaver spider</name>
    <name type="synonym">Epeira ventricosa</name>
    <dbReference type="NCBI Taxonomy" id="182803"/>
    <lineage>
        <taxon>Eukaryota</taxon>
        <taxon>Metazoa</taxon>
        <taxon>Ecdysozoa</taxon>
        <taxon>Arthropoda</taxon>
        <taxon>Chelicerata</taxon>
        <taxon>Arachnida</taxon>
        <taxon>Araneae</taxon>
        <taxon>Araneomorphae</taxon>
        <taxon>Entelegynae</taxon>
        <taxon>Araneoidea</taxon>
        <taxon>Araneidae</taxon>
        <taxon>Araneus</taxon>
    </lineage>
</organism>
<evidence type="ECO:0000313" key="2">
    <source>
        <dbReference type="Proteomes" id="UP000499080"/>
    </source>
</evidence>
<name>A0A4Y2Q9G5_ARAVE</name>
<proteinExistence type="predicted"/>
<accession>A0A4Y2Q9G5</accession>
<dbReference type="PANTHER" id="PTHR46114">
    <property type="entry name" value="APPLE DOMAIN-CONTAINING PROTEIN"/>
    <property type="match status" value="1"/>
</dbReference>
<gene>
    <name evidence="1" type="ORF">AVEN_269029_1</name>
</gene>
<keyword evidence="2" id="KW-1185">Reference proteome</keyword>